<comment type="caution">
    <text evidence="3">The sequence shown here is derived from an EMBL/GenBank/DDBJ whole genome shotgun (WGS) entry which is preliminary data.</text>
</comment>
<dbReference type="GO" id="GO:0003677">
    <property type="term" value="F:DNA binding"/>
    <property type="evidence" value="ECO:0007669"/>
    <property type="project" value="InterPro"/>
</dbReference>
<dbReference type="InterPro" id="IPR016032">
    <property type="entry name" value="Sig_transdc_resp-reg_C-effctor"/>
</dbReference>
<evidence type="ECO:0000313" key="3">
    <source>
        <dbReference type="EMBL" id="NEK23139.1"/>
    </source>
</evidence>
<accession>A0A6P0CA86</accession>
<evidence type="ECO:0000256" key="1">
    <source>
        <dbReference type="SAM" id="Phobius"/>
    </source>
</evidence>
<dbReference type="GO" id="GO:0006355">
    <property type="term" value="P:regulation of DNA-templated transcription"/>
    <property type="evidence" value="ECO:0007669"/>
    <property type="project" value="InterPro"/>
</dbReference>
<dbReference type="EMBL" id="JAABNT010000006">
    <property type="protein sequence ID" value="NEK23139.1"/>
    <property type="molecule type" value="Genomic_DNA"/>
</dbReference>
<keyword evidence="1" id="KW-0472">Membrane</keyword>
<dbReference type="Proteomes" id="UP000468591">
    <property type="component" value="Unassembled WGS sequence"/>
</dbReference>
<protein>
    <submittedName>
        <fullName evidence="3">LuxR family transcriptional regulator</fullName>
    </submittedName>
</protein>
<dbReference type="InterPro" id="IPR036388">
    <property type="entry name" value="WH-like_DNA-bd_sf"/>
</dbReference>
<dbReference type="SUPFAM" id="SSF46894">
    <property type="entry name" value="C-terminal effector domain of the bipartite response regulators"/>
    <property type="match status" value="1"/>
</dbReference>
<gene>
    <name evidence="3" type="ORF">GV827_12080</name>
</gene>
<feature type="domain" description="HTH luxR-type" evidence="2">
    <location>
        <begin position="103"/>
        <end position="160"/>
    </location>
</feature>
<evidence type="ECO:0000313" key="4">
    <source>
        <dbReference type="Proteomes" id="UP000468591"/>
    </source>
</evidence>
<keyword evidence="1" id="KW-1133">Transmembrane helix</keyword>
<name>A0A6P0CA86_9RHOB</name>
<dbReference type="AlphaFoldDB" id="A0A6P0CA86"/>
<evidence type="ECO:0000259" key="2">
    <source>
        <dbReference type="SMART" id="SM00421"/>
    </source>
</evidence>
<feature type="transmembrane region" description="Helical" evidence="1">
    <location>
        <begin position="48"/>
        <end position="69"/>
    </location>
</feature>
<dbReference type="RefSeq" id="WP_164354054.1">
    <property type="nucleotide sequence ID" value="NZ_JAABNT010000006.1"/>
</dbReference>
<reference evidence="3 4" key="1">
    <citation type="submission" date="2020-01" db="EMBL/GenBank/DDBJ databases">
        <title>Sulfitobacter sediminilitoris sp. nov., isolated from a tidal flat.</title>
        <authorList>
            <person name="Park S."/>
            <person name="Yoon J.-H."/>
        </authorList>
    </citation>
    <scope>NUCLEOTIDE SEQUENCE [LARGE SCALE GENOMIC DNA]</scope>
    <source>
        <strain evidence="3 4">JBTF-M27</strain>
    </source>
</reference>
<dbReference type="SMART" id="SM00421">
    <property type="entry name" value="HTH_LUXR"/>
    <property type="match status" value="1"/>
</dbReference>
<dbReference type="InterPro" id="IPR000792">
    <property type="entry name" value="Tscrpt_reg_LuxR_C"/>
</dbReference>
<keyword evidence="1" id="KW-0812">Transmembrane</keyword>
<sequence length="182" mass="19950">MKRPRRLAKTKERRATVLAGIILLQAICALFFVGDVLADITAVAQIADVHLGLEALAAVSLIAGILFLMNELRRLLIRMGDMDTGLRAAQGQMADVMQDFFDGWNLTEAERDVAIMILKGLDNETIAQVRHTAPGTVRAQATRVYAKSGSDGRAQFISLFMEELMSDDFAHNDAINPNRHAG</sequence>
<organism evidence="3 4">
    <name type="scientific">Sulfitobacter sediminilitoris</name>
    <dbReference type="NCBI Taxonomy" id="2698830"/>
    <lineage>
        <taxon>Bacteria</taxon>
        <taxon>Pseudomonadati</taxon>
        <taxon>Pseudomonadota</taxon>
        <taxon>Alphaproteobacteria</taxon>
        <taxon>Rhodobacterales</taxon>
        <taxon>Roseobacteraceae</taxon>
        <taxon>Sulfitobacter</taxon>
    </lineage>
</organism>
<proteinExistence type="predicted"/>
<dbReference type="Pfam" id="PF00196">
    <property type="entry name" value="GerE"/>
    <property type="match status" value="1"/>
</dbReference>
<keyword evidence="4" id="KW-1185">Reference proteome</keyword>
<dbReference type="Gene3D" id="1.10.10.10">
    <property type="entry name" value="Winged helix-like DNA-binding domain superfamily/Winged helix DNA-binding domain"/>
    <property type="match status" value="1"/>
</dbReference>